<dbReference type="CDD" id="cd11010">
    <property type="entry name" value="S1-P1_nuclease"/>
    <property type="match status" value="1"/>
</dbReference>
<evidence type="ECO:0000313" key="8">
    <source>
        <dbReference type="Proteomes" id="UP000636110"/>
    </source>
</evidence>
<gene>
    <name evidence="7" type="ORF">GM920_18980</name>
</gene>
<organism evidence="7 8">
    <name type="scientific">Pedobacter gandavensis</name>
    <dbReference type="NCBI Taxonomy" id="2679963"/>
    <lineage>
        <taxon>Bacteria</taxon>
        <taxon>Pseudomonadati</taxon>
        <taxon>Bacteroidota</taxon>
        <taxon>Sphingobacteriia</taxon>
        <taxon>Sphingobacteriales</taxon>
        <taxon>Sphingobacteriaceae</taxon>
        <taxon>Pedobacter</taxon>
    </lineage>
</organism>
<evidence type="ECO:0000256" key="4">
    <source>
        <dbReference type="ARBA" id="ARBA00022801"/>
    </source>
</evidence>
<sequence>MAYLPLNANAWGMLGHRIVGQVAEAHLSKKALKGVRGILGSESLAMASNWGDFIKSDTAYNYLYNWHFVNLPGGLDKQGVFNFLDTDHDANVYNKVIEMTVILKNHESTAAQKLLAMRMLVHMVGDLNQPMHTARKEDLGGNKVYVTWFGEKSNLHRVWDEALIGYQQLSYTEYAAAINHPSKEQLTAWKSNSLKDFVYGSYEACNKIYAETKPEAKLSYKYNYDFAGLLDTQLLKGGICLANILNEIYS</sequence>
<keyword evidence="4" id="KW-0378">Hydrolase</keyword>
<keyword evidence="8" id="KW-1185">Reference proteome</keyword>
<keyword evidence="3" id="KW-0255">Endonuclease</keyword>
<dbReference type="Proteomes" id="UP000636110">
    <property type="component" value="Unassembled WGS sequence"/>
</dbReference>
<evidence type="ECO:0000313" key="7">
    <source>
        <dbReference type="EMBL" id="MBB2150988.1"/>
    </source>
</evidence>
<keyword evidence="2" id="KW-0479">Metal-binding</keyword>
<keyword evidence="1" id="KW-0540">Nuclease</keyword>
<proteinExistence type="predicted"/>
<keyword evidence="6" id="KW-0325">Glycoprotein</keyword>
<evidence type="ECO:0000256" key="2">
    <source>
        <dbReference type="ARBA" id="ARBA00022723"/>
    </source>
</evidence>
<dbReference type="EMBL" id="WNXC01000008">
    <property type="protein sequence ID" value="MBB2150988.1"/>
    <property type="molecule type" value="Genomic_DNA"/>
</dbReference>
<evidence type="ECO:0000256" key="6">
    <source>
        <dbReference type="ARBA" id="ARBA00023180"/>
    </source>
</evidence>
<evidence type="ECO:0000256" key="1">
    <source>
        <dbReference type="ARBA" id="ARBA00022722"/>
    </source>
</evidence>
<dbReference type="Pfam" id="PF02265">
    <property type="entry name" value="S1-P1_nuclease"/>
    <property type="match status" value="1"/>
</dbReference>
<evidence type="ECO:0000256" key="5">
    <source>
        <dbReference type="ARBA" id="ARBA00023157"/>
    </source>
</evidence>
<keyword evidence="5" id="KW-1015">Disulfide bond</keyword>
<protein>
    <submittedName>
        <fullName evidence="7">S1/P1 Nuclease</fullName>
    </submittedName>
</protein>
<dbReference type="InterPro" id="IPR008947">
    <property type="entry name" value="PLipase_C/P1_nuclease_dom_sf"/>
</dbReference>
<dbReference type="Gene3D" id="1.10.575.10">
    <property type="entry name" value="P1 Nuclease"/>
    <property type="match status" value="1"/>
</dbReference>
<reference evidence="7 8" key="1">
    <citation type="submission" date="2019-11" db="EMBL/GenBank/DDBJ databases">
        <title>Description of Pedobacter sp. LMG 31462T.</title>
        <authorList>
            <person name="Carlier A."/>
            <person name="Qi S."/>
            <person name="Vandamme P."/>
        </authorList>
    </citation>
    <scope>NUCLEOTIDE SEQUENCE [LARGE SCALE GENOMIC DNA]</scope>
    <source>
        <strain evidence="7 8">LMG 31462</strain>
    </source>
</reference>
<evidence type="ECO:0000256" key="3">
    <source>
        <dbReference type="ARBA" id="ARBA00022759"/>
    </source>
</evidence>
<comment type="caution">
    <text evidence="7">The sequence shown here is derived from an EMBL/GenBank/DDBJ whole genome shotgun (WGS) entry which is preliminary data.</text>
</comment>
<dbReference type="SUPFAM" id="SSF48537">
    <property type="entry name" value="Phospholipase C/P1 nuclease"/>
    <property type="match status" value="1"/>
</dbReference>
<name>A0ABR6F2T2_9SPHI</name>
<accession>A0ABR6F2T2</accession>
<dbReference type="PANTHER" id="PTHR33146">
    <property type="entry name" value="ENDONUCLEASE 4"/>
    <property type="match status" value="1"/>
</dbReference>
<dbReference type="InterPro" id="IPR003154">
    <property type="entry name" value="S1/P1nuclease"/>
</dbReference>
<dbReference type="PANTHER" id="PTHR33146:SF26">
    <property type="entry name" value="ENDONUCLEASE 4"/>
    <property type="match status" value="1"/>
</dbReference>